<comment type="caution">
    <text evidence="3">The sequence shown here is derived from an EMBL/GenBank/DDBJ whole genome shotgun (WGS) entry which is preliminary data.</text>
</comment>
<dbReference type="Pfam" id="PF07534">
    <property type="entry name" value="TLD"/>
    <property type="match status" value="1"/>
</dbReference>
<dbReference type="PANTHER" id="PTHR24410:SF23">
    <property type="entry name" value="BTB DOMAIN-CONTAINING PROTEIN-RELATED"/>
    <property type="match status" value="1"/>
</dbReference>
<name>A0A9N9GCP6_9GLOM</name>
<reference evidence="3" key="1">
    <citation type="submission" date="2021-06" db="EMBL/GenBank/DDBJ databases">
        <authorList>
            <person name="Kallberg Y."/>
            <person name="Tangrot J."/>
            <person name="Rosling A."/>
        </authorList>
    </citation>
    <scope>NUCLEOTIDE SEQUENCE</scope>
    <source>
        <strain evidence="3">CL551</strain>
    </source>
</reference>
<dbReference type="InterPro" id="IPR006571">
    <property type="entry name" value="TLDc_dom"/>
</dbReference>
<dbReference type="PROSITE" id="PS50097">
    <property type="entry name" value="BTB"/>
    <property type="match status" value="1"/>
</dbReference>
<feature type="domain" description="BTB" evidence="1">
    <location>
        <begin position="21"/>
        <end position="92"/>
    </location>
</feature>
<dbReference type="Pfam" id="PF00651">
    <property type="entry name" value="BTB"/>
    <property type="match status" value="1"/>
</dbReference>
<dbReference type="SUPFAM" id="SSF54695">
    <property type="entry name" value="POZ domain"/>
    <property type="match status" value="1"/>
</dbReference>
<dbReference type="SMART" id="SM00225">
    <property type="entry name" value="BTB"/>
    <property type="match status" value="1"/>
</dbReference>
<dbReference type="InterPro" id="IPR011333">
    <property type="entry name" value="SKP1/BTB/POZ_sf"/>
</dbReference>
<dbReference type="Gene3D" id="3.30.710.10">
    <property type="entry name" value="Potassium Channel Kv1.1, Chain A"/>
    <property type="match status" value="1"/>
</dbReference>
<dbReference type="CDD" id="cd18186">
    <property type="entry name" value="BTB_POZ_ZBTB_KLHL-like"/>
    <property type="match status" value="1"/>
</dbReference>
<sequence>MAFYEDLAEDLKLLYENRKNCDVKIHAGIELEEIYAHSLLLRVRSPYFRGALSQERTKNKDGYFIFKKPTISVSTFEVILKFIYCGIADLRELDCTEIFNVLIAADELGLQKFIIYIQKFLIENRANFLQEDPVRMLRTVIYYEAFDDLKKFCVEAILADPDILFGSNKFLALEENPLIAILKSDDLTMDEIEIWDCVIKWGMAQDPKLKSNVENFKDQDFKALEDRLHNFIPLIRFHDIPMEGFYLGVWPFKKILTEKLVNDILRCYMVPKAKPRYNVYPSRTAPISSTLINTKHLILFASWIDRKPENYTRFGQIPYKFKLLYRASQDGNNTNIFRQRCNNQGATIVVGKIQNSERLTGGYNPLSWNGNNQYKYSTESFIFSIDNCNNPNNYNLGRLTGANDNSAIYDHNSYGPTFGRGNDLRCQFNNCWYYNANTYTSIGLQNQYNITDWEVFKVEKKV</sequence>
<evidence type="ECO:0000259" key="1">
    <source>
        <dbReference type="PROSITE" id="PS50097"/>
    </source>
</evidence>
<evidence type="ECO:0000259" key="2">
    <source>
        <dbReference type="PROSITE" id="PS51886"/>
    </source>
</evidence>
<dbReference type="EMBL" id="CAJVPV010005568">
    <property type="protein sequence ID" value="CAG8592841.1"/>
    <property type="molecule type" value="Genomic_DNA"/>
</dbReference>
<dbReference type="OrthoDB" id="298084at2759"/>
<gene>
    <name evidence="3" type="ORF">AMORRO_LOCUS7424</name>
</gene>
<proteinExistence type="predicted"/>
<keyword evidence="4" id="KW-1185">Reference proteome</keyword>
<dbReference type="PROSITE" id="PS51886">
    <property type="entry name" value="TLDC"/>
    <property type="match status" value="1"/>
</dbReference>
<dbReference type="Proteomes" id="UP000789342">
    <property type="component" value="Unassembled WGS sequence"/>
</dbReference>
<dbReference type="AlphaFoldDB" id="A0A9N9GCP6"/>
<dbReference type="InterPro" id="IPR051481">
    <property type="entry name" value="BTB-POZ/Galectin-3-binding"/>
</dbReference>
<organism evidence="3 4">
    <name type="scientific">Acaulospora morrowiae</name>
    <dbReference type="NCBI Taxonomy" id="94023"/>
    <lineage>
        <taxon>Eukaryota</taxon>
        <taxon>Fungi</taxon>
        <taxon>Fungi incertae sedis</taxon>
        <taxon>Mucoromycota</taxon>
        <taxon>Glomeromycotina</taxon>
        <taxon>Glomeromycetes</taxon>
        <taxon>Diversisporales</taxon>
        <taxon>Acaulosporaceae</taxon>
        <taxon>Acaulospora</taxon>
    </lineage>
</organism>
<dbReference type="InterPro" id="IPR011705">
    <property type="entry name" value="BACK"/>
</dbReference>
<dbReference type="Pfam" id="PF07707">
    <property type="entry name" value="BACK"/>
    <property type="match status" value="1"/>
</dbReference>
<evidence type="ECO:0000313" key="3">
    <source>
        <dbReference type="EMBL" id="CAG8592841.1"/>
    </source>
</evidence>
<protein>
    <submittedName>
        <fullName evidence="3">18884_t:CDS:1</fullName>
    </submittedName>
</protein>
<feature type="domain" description="TLDc" evidence="2">
    <location>
        <begin position="290"/>
        <end position="459"/>
    </location>
</feature>
<accession>A0A9N9GCP6</accession>
<dbReference type="InterPro" id="IPR000210">
    <property type="entry name" value="BTB/POZ_dom"/>
</dbReference>
<dbReference type="Gene3D" id="1.25.40.420">
    <property type="match status" value="1"/>
</dbReference>
<dbReference type="PANTHER" id="PTHR24410">
    <property type="entry name" value="HL07962P-RELATED"/>
    <property type="match status" value="1"/>
</dbReference>
<evidence type="ECO:0000313" key="4">
    <source>
        <dbReference type="Proteomes" id="UP000789342"/>
    </source>
</evidence>